<sequence>MRLGETLLHLGWVSPEQLETALAYHSQWHCRLGEAFVYLRVLTPEQVQRALSSQLKVPFVRGEQMAKVPAAVVHSVPADMLRRWRVCPLRVERQGSRGILYVATDQPGNLPALDELAFVTNFTVRPVLALPEDIEQTLRRHGLAGTRGVVSLELEPDDGRGLDITRGSEALPASDTRSG</sequence>
<dbReference type="Gene3D" id="3.30.300.160">
    <property type="entry name" value="Type II secretion system, protein E, N-terminal domain"/>
    <property type="match status" value="1"/>
</dbReference>
<gene>
    <name evidence="3" type="ORF">JY651_49750</name>
</gene>
<dbReference type="Proteomes" id="UP000662747">
    <property type="component" value="Chromosome"/>
</dbReference>
<feature type="region of interest" description="Disordered" evidence="1">
    <location>
        <begin position="160"/>
        <end position="179"/>
    </location>
</feature>
<dbReference type="EMBL" id="CP071090">
    <property type="protein sequence ID" value="QSQ28594.1"/>
    <property type="molecule type" value="Genomic_DNA"/>
</dbReference>
<feature type="domain" description="Type II secretion system protein GspE N-terminal" evidence="2">
    <location>
        <begin position="56"/>
        <end position="142"/>
    </location>
</feature>
<organism evidence="3 4">
    <name type="scientific">Pyxidicoccus parkwayensis</name>
    <dbReference type="NCBI Taxonomy" id="2813578"/>
    <lineage>
        <taxon>Bacteria</taxon>
        <taxon>Pseudomonadati</taxon>
        <taxon>Myxococcota</taxon>
        <taxon>Myxococcia</taxon>
        <taxon>Myxococcales</taxon>
        <taxon>Cystobacterineae</taxon>
        <taxon>Myxococcaceae</taxon>
        <taxon>Pyxidicoccus</taxon>
    </lineage>
</organism>
<evidence type="ECO:0000256" key="1">
    <source>
        <dbReference type="SAM" id="MobiDB-lite"/>
    </source>
</evidence>
<name>A0ABX7PDL3_9BACT</name>
<protein>
    <submittedName>
        <fullName evidence="3">Pilus assembly protein PilB</fullName>
    </submittedName>
</protein>
<dbReference type="Pfam" id="PF05157">
    <property type="entry name" value="MshEN"/>
    <property type="match status" value="1"/>
</dbReference>
<dbReference type="InterPro" id="IPR037257">
    <property type="entry name" value="T2SS_E_N_sf"/>
</dbReference>
<accession>A0ABX7PDL3</accession>
<dbReference type="RefSeq" id="WP_206730105.1">
    <property type="nucleotide sequence ID" value="NZ_CP071090.1"/>
</dbReference>
<keyword evidence="4" id="KW-1185">Reference proteome</keyword>
<proteinExistence type="predicted"/>
<reference evidence="3 4" key="1">
    <citation type="submission" date="2021-02" db="EMBL/GenBank/DDBJ databases">
        <title>De Novo genome assembly of isolated myxobacteria.</title>
        <authorList>
            <person name="Stevens D.C."/>
        </authorList>
    </citation>
    <scope>NUCLEOTIDE SEQUENCE [LARGE SCALE GENOMIC DNA]</scope>
    <source>
        <strain evidence="4">SCPEA02</strain>
    </source>
</reference>
<evidence type="ECO:0000259" key="2">
    <source>
        <dbReference type="Pfam" id="PF05157"/>
    </source>
</evidence>
<evidence type="ECO:0000313" key="4">
    <source>
        <dbReference type="Proteomes" id="UP000662747"/>
    </source>
</evidence>
<dbReference type="SUPFAM" id="SSF160246">
    <property type="entry name" value="EspE N-terminal domain-like"/>
    <property type="match status" value="1"/>
</dbReference>
<dbReference type="InterPro" id="IPR007831">
    <property type="entry name" value="T2SS_GspE_N"/>
</dbReference>
<evidence type="ECO:0000313" key="3">
    <source>
        <dbReference type="EMBL" id="QSQ28594.1"/>
    </source>
</evidence>